<dbReference type="EMBL" id="SNXE01000001">
    <property type="protein sequence ID" value="TDP12981.1"/>
    <property type="molecule type" value="Genomic_DNA"/>
</dbReference>
<evidence type="ECO:0000313" key="2">
    <source>
        <dbReference type="EMBL" id="TDP12981.1"/>
    </source>
</evidence>
<feature type="signal peptide" evidence="1">
    <location>
        <begin position="1"/>
        <end position="22"/>
    </location>
</feature>
<name>A0A4R6NBF2_9BURK</name>
<proteinExistence type="predicted"/>
<evidence type="ECO:0008006" key="4">
    <source>
        <dbReference type="Google" id="ProtNLM"/>
    </source>
</evidence>
<protein>
    <recommendedName>
        <fullName evidence="4">Type VI secretion system (T6SS) amidase immunity protein Tai4</fullName>
    </recommendedName>
</protein>
<comment type="caution">
    <text evidence="2">The sequence shown here is derived from an EMBL/GenBank/DDBJ whole genome shotgun (WGS) entry which is preliminary data.</text>
</comment>
<feature type="chain" id="PRO_5020369378" description="Type VI secretion system (T6SS) amidase immunity protein Tai4" evidence="1">
    <location>
        <begin position="23"/>
        <end position="123"/>
    </location>
</feature>
<evidence type="ECO:0000256" key="1">
    <source>
        <dbReference type="SAM" id="SignalP"/>
    </source>
</evidence>
<sequence length="123" mass="13291">MKELKQMAAACALGLLGMGAVAQNNAPLASKADADDIAFEESIRNFGYISGTAYQCLERDKRLAHEREVLAAYDGLVRMFGSDRAFYYAAAFGAGSTDGIDRSKCASFLERHRAAMDAGKRGR</sequence>
<gene>
    <name evidence="2" type="ORF">DFR39_101455</name>
</gene>
<evidence type="ECO:0000313" key="3">
    <source>
        <dbReference type="Proteomes" id="UP000295357"/>
    </source>
</evidence>
<accession>A0A4R6NBF2</accession>
<reference evidence="2 3" key="1">
    <citation type="submission" date="2019-03" db="EMBL/GenBank/DDBJ databases">
        <title>Genomic Encyclopedia of Type Strains, Phase IV (KMG-IV): sequencing the most valuable type-strain genomes for metagenomic binning, comparative biology and taxonomic classification.</title>
        <authorList>
            <person name="Goeker M."/>
        </authorList>
    </citation>
    <scope>NUCLEOTIDE SEQUENCE [LARGE SCALE GENOMIC DNA]</scope>
    <source>
        <strain evidence="2 3">DSM 25082</strain>
    </source>
</reference>
<dbReference type="AlphaFoldDB" id="A0A4R6NBF2"/>
<dbReference type="RefSeq" id="WP_133601906.1">
    <property type="nucleotide sequence ID" value="NZ_JAUFPJ010000001.1"/>
</dbReference>
<keyword evidence="3" id="KW-1185">Reference proteome</keyword>
<dbReference type="Proteomes" id="UP000295357">
    <property type="component" value="Unassembled WGS sequence"/>
</dbReference>
<organism evidence="2 3">
    <name type="scientific">Roseateles asaccharophilus</name>
    <dbReference type="NCBI Taxonomy" id="582607"/>
    <lineage>
        <taxon>Bacteria</taxon>
        <taxon>Pseudomonadati</taxon>
        <taxon>Pseudomonadota</taxon>
        <taxon>Betaproteobacteria</taxon>
        <taxon>Burkholderiales</taxon>
        <taxon>Sphaerotilaceae</taxon>
        <taxon>Roseateles</taxon>
    </lineage>
</organism>
<keyword evidence="1" id="KW-0732">Signal</keyword>